<feature type="region of interest" description="Disordered" evidence="4">
    <location>
        <begin position="830"/>
        <end position="883"/>
    </location>
</feature>
<feature type="compositionally biased region" description="Basic and acidic residues" evidence="4">
    <location>
        <begin position="965"/>
        <end position="987"/>
    </location>
</feature>
<keyword evidence="1" id="KW-0547">Nucleotide-binding</keyword>
<dbReference type="CDD" id="cd10230">
    <property type="entry name" value="ASKHA_NBD_HSP70_HYOU1"/>
    <property type="match status" value="1"/>
</dbReference>
<dbReference type="Pfam" id="PF00012">
    <property type="entry name" value="HSP70"/>
    <property type="match status" value="1"/>
</dbReference>
<dbReference type="InterPro" id="IPR013126">
    <property type="entry name" value="Hsp_70_fam"/>
</dbReference>
<dbReference type="FunFam" id="3.90.640.10:FF:000039">
    <property type="entry name" value="Hsp70 family chaperone Lhs1/Orp150"/>
    <property type="match status" value="1"/>
</dbReference>
<organism evidence="6 7">
    <name type="scientific">Patellaria atrata CBS 101060</name>
    <dbReference type="NCBI Taxonomy" id="1346257"/>
    <lineage>
        <taxon>Eukaryota</taxon>
        <taxon>Fungi</taxon>
        <taxon>Dikarya</taxon>
        <taxon>Ascomycota</taxon>
        <taxon>Pezizomycotina</taxon>
        <taxon>Dothideomycetes</taxon>
        <taxon>Dothideomycetes incertae sedis</taxon>
        <taxon>Patellariales</taxon>
        <taxon>Patellariaceae</taxon>
        <taxon>Patellaria</taxon>
    </lineage>
</organism>
<proteinExistence type="predicted"/>
<evidence type="ECO:0000313" key="7">
    <source>
        <dbReference type="Proteomes" id="UP000799429"/>
    </source>
</evidence>
<feature type="region of interest" description="Disordered" evidence="4">
    <location>
        <begin position="601"/>
        <end position="655"/>
    </location>
</feature>
<feature type="compositionally biased region" description="Basic residues" evidence="4">
    <location>
        <begin position="948"/>
        <end position="964"/>
    </location>
</feature>
<evidence type="ECO:0000256" key="4">
    <source>
        <dbReference type="SAM" id="MobiDB-lite"/>
    </source>
</evidence>
<dbReference type="PRINTS" id="PR00301">
    <property type="entry name" value="HEATSHOCK70"/>
</dbReference>
<keyword evidence="3" id="KW-0143">Chaperone</keyword>
<feature type="compositionally biased region" description="Basic and acidic residues" evidence="4">
    <location>
        <begin position="601"/>
        <end position="610"/>
    </location>
</feature>
<protein>
    <submittedName>
        <fullName evidence="6">Actin-like ATPase domain-containing protein</fullName>
    </submittedName>
</protein>
<dbReference type="PANTHER" id="PTHR45639:SF3">
    <property type="entry name" value="HYPOXIA UP-REGULATED PROTEIN 1"/>
    <property type="match status" value="1"/>
</dbReference>
<dbReference type="SUPFAM" id="SSF100934">
    <property type="entry name" value="Heat shock protein 70kD (HSP70), C-terminal subdomain"/>
    <property type="match status" value="1"/>
</dbReference>
<keyword evidence="2" id="KW-0067">ATP-binding</keyword>
<feature type="compositionally biased region" description="Low complexity" evidence="4">
    <location>
        <begin position="830"/>
        <end position="839"/>
    </location>
</feature>
<dbReference type="PANTHER" id="PTHR45639">
    <property type="entry name" value="HSC70CB, ISOFORM G-RELATED"/>
    <property type="match status" value="1"/>
</dbReference>
<dbReference type="InterPro" id="IPR043129">
    <property type="entry name" value="ATPase_NBD"/>
</dbReference>
<evidence type="ECO:0000256" key="1">
    <source>
        <dbReference type="ARBA" id="ARBA00022741"/>
    </source>
</evidence>
<accession>A0A9P4VVH6</accession>
<dbReference type="AlphaFoldDB" id="A0A9P4VVH6"/>
<dbReference type="Gene3D" id="3.30.420.40">
    <property type="match status" value="2"/>
</dbReference>
<dbReference type="GO" id="GO:0030968">
    <property type="term" value="P:endoplasmic reticulum unfolded protein response"/>
    <property type="evidence" value="ECO:0007669"/>
    <property type="project" value="TreeGrafter"/>
</dbReference>
<evidence type="ECO:0000256" key="2">
    <source>
        <dbReference type="ARBA" id="ARBA00022840"/>
    </source>
</evidence>
<feature type="compositionally biased region" description="Low complexity" evidence="4">
    <location>
        <begin position="627"/>
        <end position="643"/>
    </location>
</feature>
<dbReference type="GO" id="GO:0034663">
    <property type="term" value="C:endoplasmic reticulum chaperone complex"/>
    <property type="evidence" value="ECO:0007669"/>
    <property type="project" value="TreeGrafter"/>
</dbReference>
<gene>
    <name evidence="6" type="ORF">M501DRAFT_1028352</name>
</gene>
<dbReference type="SUPFAM" id="SSF53067">
    <property type="entry name" value="Actin-like ATPase domain"/>
    <property type="match status" value="2"/>
</dbReference>
<feature type="region of interest" description="Disordered" evidence="4">
    <location>
        <begin position="937"/>
        <end position="987"/>
    </location>
</feature>
<evidence type="ECO:0000313" key="6">
    <source>
        <dbReference type="EMBL" id="KAF2843570.1"/>
    </source>
</evidence>
<comment type="caution">
    <text evidence="6">The sequence shown here is derived from an EMBL/GenBank/DDBJ whole genome shotgun (WGS) entry which is preliminary data.</text>
</comment>
<dbReference type="InterPro" id="IPR029048">
    <property type="entry name" value="HSP70_C_sf"/>
</dbReference>
<dbReference type="GO" id="GO:0140662">
    <property type="term" value="F:ATP-dependent protein folding chaperone"/>
    <property type="evidence" value="ECO:0007669"/>
    <property type="project" value="InterPro"/>
</dbReference>
<feature type="compositionally biased region" description="Low complexity" evidence="4">
    <location>
        <begin position="857"/>
        <end position="876"/>
    </location>
</feature>
<feature type="compositionally biased region" description="Basic and acidic residues" evidence="4">
    <location>
        <begin position="644"/>
        <end position="655"/>
    </location>
</feature>
<dbReference type="GO" id="GO:0005524">
    <property type="term" value="F:ATP binding"/>
    <property type="evidence" value="ECO:0007669"/>
    <property type="project" value="UniProtKB-KW"/>
</dbReference>
<dbReference type="OrthoDB" id="10262720at2759"/>
<name>A0A9P4VVH6_9PEZI</name>
<keyword evidence="5" id="KW-0732">Signal</keyword>
<dbReference type="Gene3D" id="3.90.640.10">
    <property type="entry name" value="Actin, Chain A, domain 4"/>
    <property type="match status" value="1"/>
</dbReference>
<feature type="chain" id="PRO_5040230888" evidence="5">
    <location>
        <begin position="30"/>
        <end position="987"/>
    </location>
</feature>
<dbReference type="Gene3D" id="1.20.1270.10">
    <property type="match status" value="1"/>
</dbReference>
<dbReference type="Gene3D" id="3.30.30.30">
    <property type="match status" value="1"/>
</dbReference>
<evidence type="ECO:0000256" key="3">
    <source>
        <dbReference type="ARBA" id="ARBA00023186"/>
    </source>
</evidence>
<evidence type="ECO:0000256" key="5">
    <source>
        <dbReference type="SAM" id="SignalP"/>
    </source>
</evidence>
<keyword evidence="7" id="KW-1185">Reference proteome</keyword>
<dbReference type="EMBL" id="MU006089">
    <property type="protein sequence ID" value="KAF2843570.1"/>
    <property type="molecule type" value="Genomic_DNA"/>
</dbReference>
<reference evidence="6" key="1">
    <citation type="journal article" date="2020" name="Stud. Mycol.">
        <title>101 Dothideomycetes genomes: a test case for predicting lifestyles and emergence of pathogens.</title>
        <authorList>
            <person name="Haridas S."/>
            <person name="Albert R."/>
            <person name="Binder M."/>
            <person name="Bloem J."/>
            <person name="Labutti K."/>
            <person name="Salamov A."/>
            <person name="Andreopoulos B."/>
            <person name="Baker S."/>
            <person name="Barry K."/>
            <person name="Bills G."/>
            <person name="Bluhm B."/>
            <person name="Cannon C."/>
            <person name="Castanera R."/>
            <person name="Culley D."/>
            <person name="Daum C."/>
            <person name="Ezra D."/>
            <person name="Gonzalez J."/>
            <person name="Henrissat B."/>
            <person name="Kuo A."/>
            <person name="Liang C."/>
            <person name="Lipzen A."/>
            <person name="Lutzoni F."/>
            <person name="Magnuson J."/>
            <person name="Mondo S."/>
            <person name="Nolan M."/>
            <person name="Ohm R."/>
            <person name="Pangilinan J."/>
            <person name="Park H.-J."/>
            <person name="Ramirez L."/>
            <person name="Alfaro M."/>
            <person name="Sun H."/>
            <person name="Tritt A."/>
            <person name="Yoshinaga Y."/>
            <person name="Zwiers L.-H."/>
            <person name="Turgeon B."/>
            <person name="Goodwin S."/>
            <person name="Spatafora J."/>
            <person name="Crous P."/>
            <person name="Grigoriev I."/>
        </authorList>
    </citation>
    <scope>NUCLEOTIDE SEQUENCE</scope>
    <source>
        <strain evidence="6">CBS 101060</strain>
    </source>
</reference>
<dbReference type="Proteomes" id="UP000799429">
    <property type="component" value="Unassembled WGS sequence"/>
</dbReference>
<feature type="signal peptide" evidence="5">
    <location>
        <begin position="1"/>
        <end position="29"/>
    </location>
</feature>
<sequence length="987" mass="107330">MAPPGRRRNPLSLPSLFLAFCLLVSTASAASAVLGIDLGTSYIKAALVKPGIPLEIVLSKDSKRKEASAVAFKPSKNKGSEKEFPERLYGGDALALQGRFPGDVYPNLKPLLGLPAEVDEVTSWWNRRPALQLVDAKIEGRQGVGFKSGSFADDEKPWSVEELLAMELKNVRENAESMASGKVVNAVITVPAFYTAREKKAVELAAELAGLNVMSLVTDGVAVGINYATSRTFPSVSEGGQPEFHLVYDMGAGSTTATLLRFQGKTVKDVGKYNKTIQEVQVMATAWDKTLGGDALNGVIVDYLVDEFITKPDAKKFTASEVKNHGRTAAKLWRDAERVRQVLSANVETSFSFEGLYEDVDFRHKFSRTKFEELAEGFADRVAGPIEEVLAMSRIPMKEINSIILHGGAVRTPFVQKKLEALVGDPAKLRSNVNADEAAVFGAAFKGAGLSPSFKVKEIRDIDVANHPVGIRYKEGSVKNMKLFRELSQNAFVKHMPFDIQDDLEFTLYQQVQSPFAGSKFIESDVLRVKSTNLTASVEKLGADFGCKKWNVSTRFQIQISPIDGLPEVISAHVSCSHEVVEKKGMVENIKDKLGLGAKKDGQQEVLKDENGEEVDTESSPADPLDEATSSVSSSSEATSPSDAPEKEKKEEVKPVVKKKTEIIKVAFTQTPLGPENLSKEELRRMKDRLAAFDASDRSRYARSEALNTLEAFTYRARDVITEEGFIAASTSEIRQEIEDLLSSTSEWLYGEGVDAPVDTLKSKLKDLKNLVDPVSKRAAEAVKRPKSVELLQQTLDQTKMLLGVVEDSIASAAASAASLAAEASKSATEAASSVSSVVTPEKSGDELDELEEGLESDLPSTASSATEPATTPDAPLYSEEDLKGIREAYQSVSAWLEEKTALQEKLKPWEDSALSSQELEVKARELNEAVSGLLTRRIKVGGDKKAKSSKSKSKSKSAKASKSRKAEKGKETKESGKEKNDGHDEL</sequence>
<feature type="compositionally biased region" description="Acidic residues" evidence="4">
    <location>
        <begin position="847"/>
        <end position="856"/>
    </location>
</feature>